<dbReference type="RefSeq" id="WP_174925633.1">
    <property type="nucleotide sequence ID" value="NZ_CABVLY010000004.1"/>
</dbReference>
<dbReference type="Pfam" id="PF15655">
    <property type="entry name" value="Imm-NTF2"/>
    <property type="match status" value="1"/>
</dbReference>
<sequence>MDGNFDQARTALKSFMFEMNHWENNFYKKKRGALENGGDVSEIDGHARKDLLVILEKWTFQEKTNQGRLIDLGCSDPPTYDPETDVEESVESSGGEVVFTIRQTVGMLTISRFTMKSKAGEWKVKKKEFINFKDKWQRSVL</sequence>
<keyword evidence="6" id="KW-1185">Reference proteome</keyword>
<evidence type="ECO:0000259" key="2">
    <source>
        <dbReference type="Pfam" id="PF15655"/>
    </source>
</evidence>
<dbReference type="EMBL" id="CABVLY010000004">
    <property type="protein sequence ID" value="VVU48783.1"/>
    <property type="molecule type" value="Genomic_DNA"/>
</dbReference>
<evidence type="ECO:0000256" key="1">
    <source>
        <dbReference type="SAM" id="MobiDB-lite"/>
    </source>
</evidence>
<dbReference type="InterPro" id="IPR028049">
    <property type="entry name" value="Imm-NTF2"/>
</dbReference>
<reference evidence="3 6" key="2">
    <citation type="submission" date="2021-02" db="EMBL/GenBank/DDBJ databases">
        <title>Draft genome of the type strains Burkholderia anthina DSM16086.</title>
        <authorList>
            <person name="Hertel R."/>
            <person name="Meissner J."/>
            <person name="Poehlein A."/>
            <person name="Daniel R."/>
            <person name="Commichau F.M."/>
        </authorList>
    </citation>
    <scope>NUCLEOTIDE SEQUENCE [LARGE SCALE GENOMIC DNA]</scope>
    <source>
        <strain evidence="3 6">DSM 16086</strain>
    </source>
</reference>
<feature type="region of interest" description="Disordered" evidence="1">
    <location>
        <begin position="71"/>
        <end position="93"/>
    </location>
</feature>
<dbReference type="AlphaFoldDB" id="A0A6P2G556"/>
<organism evidence="4 5">
    <name type="scientific">Burkholderia anthina</name>
    <dbReference type="NCBI Taxonomy" id="179879"/>
    <lineage>
        <taxon>Bacteria</taxon>
        <taxon>Pseudomonadati</taxon>
        <taxon>Pseudomonadota</taxon>
        <taxon>Betaproteobacteria</taxon>
        <taxon>Burkholderiales</taxon>
        <taxon>Burkholderiaceae</taxon>
        <taxon>Burkholderia</taxon>
        <taxon>Burkholderia cepacia complex</taxon>
    </lineage>
</organism>
<accession>A0A6P2G556</accession>
<dbReference type="Proteomes" id="UP000494201">
    <property type="component" value="Unassembled WGS sequence"/>
</dbReference>
<evidence type="ECO:0000313" key="3">
    <source>
        <dbReference type="EMBL" id="MBM2766412.1"/>
    </source>
</evidence>
<dbReference type="EMBL" id="JAFCIQ010000004">
    <property type="protein sequence ID" value="MBM2766412.1"/>
    <property type="molecule type" value="Genomic_DNA"/>
</dbReference>
<proteinExistence type="predicted"/>
<reference evidence="4 5" key="1">
    <citation type="submission" date="2019-09" db="EMBL/GenBank/DDBJ databases">
        <authorList>
            <person name="Depoorter E."/>
        </authorList>
    </citation>
    <scope>NUCLEOTIDE SEQUENCE [LARGE SCALE GENOMIC DNA]</scope>
    <source>
        <strain evidence="4">LMG 20980</strain>
    </source>
</reference>
<evidence type="ECO:0000313" key="5">
    <source>
        <dbReference type="Proteomes" id="UP000494201"/>
    </source>
</evidence>
<evidence type="ECO:0000313" key="4">
    <source>
        <dbReference type="EMBL" id="VVU48783.1"/>
    </source>
</evidence>
<name>A0A6P2G556_9BURK</name>
<dbReference type="Proteomes" id="UP000755577">
    <property type="component" value="Unassembled WGS sequence"/>
</dbReference>
<evidence type="ECO:0000313" key="6">
    <source>
        <dbReference type="Proteomes" id="UP000755577"/>
    </source>
</evidence>
<protein>
    <submittedName>
        <fullName evidence="4">Immunity protein RhsIA</fullName>
    </submittedName>
</protein>
<gene>
    <name evidence="4" type="primary">rhsIA</name>
    <name evidence="4" type="ORF">BAN20980_01482</name>
    <name evidence="3" type="ORF">JQK92_08245</name>
</gene>
<feature type="domain" description="NTF2 fold immunity protein" evidence="2">
    <location>
        <begin position="9"/>
        <end position="138"/>
    </location>
</feature>
<dbReference type="GeneID" id="56499516"/>